<evidence type="ECO:0000256" key="1">
    <source>
        <dbReference type="ARBA" id="ARBA00007274"/>
    </source>
</evidence>
<dbReference type="Pfam" id="PF12464">
    <property type="entry name" value="Mac"/>
    <property type="match status" value="1"/>
</dbReference>
<dbReference type="EC" id="2.3.1.-" evidence="5"/>
<dbReference type="CDD" id="cd03357">
    <property type="entry name" value="LbH_MAT_GAT"/>
    <property type="match status" value="1"/>
</dbReference>
<keyword evidence="4 5" id="KW-0012">Acyltransferase</keyword>
<sequence length="205" mass="22756">MTGFTDKQKRLAGKLYIAQGQEFLKDILRCRKLLRKFNQSSPHKIQYRTKLLKTLFQQIGAASYIEPPFHCDYGAQISIGDNFYANVNCVILDVCAVTIDQNVFLGPNVGIYTAAHPLDAAVRAERLEYGRPVTIGDNVWLGGGVSVLPGVAISDNVVVGAGSVVTKNIPANVVAAGNPCKILRRLTVRDKKFWEKQRQEYYRLA</sequence>
<evidence type="ECO:0000256" key="2">
    <source>
        <dbReference type="ARBA" id="ARBA00022679"/>
    </source>
</evidence>
<evidence type="ECO:0000256" key="3">
    <source>
        <dbReference type="ARBA" id="ARBA00022737"/>
    </source>
</evidence>
<dbReference type="Proteomes" id="UP000269352">
    <property type="component" value="Unassembled WGS sequence"/>
</dbReference>
<evidence type="ECO:0000259" key="6">
    <source>
        <dbReference type="SMART" id="SM01266"/>
    </source>
</evidence>
<evidence type="ECO:0000256" key="4">
    <source>
        <dbReference type="ARBA" id="ARBA00023315"/>
    </source>
</evidence>
<reference evidence="7 8" key="1">
    <citation type="journal article" date="2019" name="ISME J.">
        <title>Genome analyses of uncultured TG2/ZB3 bacteria in 'Margulisbacteria' specifically attached to ectosymbiotic spirochetes of protists in the termite gut.</title>
        <authorList>
            <person name="Utami Y.D."/>
            <person name="Kuwahara H."/>
            <person name="Igai K."/>
            <person name="Murakami T."/>
            <person name="Sugaya K."/>
            <person name="Morikawa T."/>
            <person name="Nagura Y."/>
            <person name="Yuki M."/>
            <person name="Deevong P."/>
            <person name="Inoue T."/>
            <person name="Kihara K."/>
            <person name="Lo N."/>
            <person name="Yamada A."/>
            <person name="Ohkuma M."/>
            <person name="Hongoh Y."/>
        </authorList>
    </citation>
    <scope>NUCLEOTIDE SEQUENCE [LARGE SCALE GENOMIC DNA]</scope>
    <source>
        <strain evidence="7">NkOx7-01</strain>
    </source>
</reference>
<organism evidence="7 8">
    <name type="scientific">Termititenax aidoneus</name>
    <dbReference type="NCBI Taxonomy" id="2218524"/>
    <lineage>
        <taxon>Bacteria</taxon>
        <taxon>Bacillati</taxon>
        <taxon>Candidatus Margulisiibacteriota</taxon>
        <taxon>Candidatus Termititenacia</taxon>
        <taxon>Candidatus Termititenacales</taxon>
        <taxon>Candidatus Termititenacaceae</taxon>
        <taxon>Candidatus Termititenax</taxon>
    </lineage>
</organism>
<dbReference type="InterPro" id="IPR011004">
    <property type="entry name" value="Trimer_LpxA-like_sf"/>
</dbReference>
<dbReference type="SUPFAM" id="SSF51161">
    <property type="entry name" value="Trimeric LpxA-like enzymes"/>
    <property type="match status" value="1"/>
</dbReference>
<proteinExistence type="inferred from homology"/>
<dbReference type="EMBL" id="BGZN01000088">
    <property type="protein sequence ID" value="GBR74806.1"/>
    <property type="molecule type" value="Genomic_DNA"/>
</dbReference>
<protein>
    <recommendedName>
        <fullName evidence="5">Acetyltransferase</fullName>
        <ecNumber evidence="5">2.3.1.-</ecNumber>
    </recommendedName>
</protein>
<feature type="domain" description="Maltose/galactoside acetyltransferase" evidence="6">
    <location>
        <begin position="7"/>
        <end position="61"/>
    </location>
</feature>
<keyword evidence="2 5" id="KW-0808">Transferase</keyword>
<dbReference type="Gene3D" id="2.160.10.10">
    <property type="entry name" value="Hexapeptide repeat proteins"/>
    <property type="match status" value="1"/>
</dbReference>
<dbReference type="InterPro" id="IPR039369">
    <property type="entry name" value="LacA-like"/>
</dbReference>
<dbReference type="PANTHER" id="PTHR43017:SF1">
    <property type="entry name" value="ACETYLTRANSFERASE YJL218W-RELATED"/>
    <property type="match status" value="1"/>
</dbReference>
<keyword evidence="8" id="KW-1185">Reference proteome</keyword>
<name>A0A388TD15_TERA1</name>
<gene>
    <name evidence="7" type="primary">maa</name>
    <name evidence="7" type="ORF">NO1_1918</name>
</gene>
<accession>A0A388TD15</accession>
<dbReference type="FunFam" id="2.160.10.10:FF:000008">
    <property type="entry name" value="Maltose O-acetyltransferase"/>
    <property type="match status" value="1"/>
</dbReference>
<evidence type="ECO:0000313" key="8">
    <source>
        <dbReference type="Proteomes" id="UP000269352"/>
    </source>
</evidence>
<dbReference type="InterPro" id="IPR001451">
    <property type="entry name" value="Hexapep"/>
</dbReference>
<evidence type="ECO:0000256" key="5">
    <source>
        <dbReference type="RuleBase" id="RU367021"/>
    </source>
</evidence>
<dbReference type="SMART" id="SM01266">
    <property type="entry name" value="Mac"/>
    <property type="match status" value="1"/>
</dbReference>
<evidence type="ECO:0000313" key="7">
    <source>
        <dbReference type="EMBL" id="GBR74806.1"/>
    </source>
</evidence>
<dbReference type="PANTHER" id="PTHR43017">
    <property type="entry name" value="GALACTOSIDE O-ACETYLTRANSFERASE"/>
    <property type="match status" value="1"/>
</dbReference>
<keyword evidence="3" id="KW-0677">Repeat</keyword>
<comment type="similarity">
    <text evidence="1 5">Belongs to the transferase hexapeptide repeat family.</text>
</comment>
<dbReference type="AlphaFoldDB" id="A0A388TD15"/>
<dbReference type="InterPro" id="IPR024688">
    <property type="entry name" value="Mac_dom"/>
</dbReference>
<dbReference type="Pfam" id="PF14602">
    <property type="entry name" value="Hexapep_2"/>
    <property type="match status" value="1"/>
</dbReference>
<dbReference type="GO" id="GO:0008870">
    <property type="term" value="F:galactoside O-acetyltransferase activity"/>
    <property type="evidence" value="ECO:0007669"/>
    <property type="project" value="TreeGrafter"/>
</dbReference>
<comment type="caution">
    <text evidence="7">The sequence shown here is derived from an EMBL/GenBank/DDBJ whole genome shotgun (WGS) entry which is preliminary data.</text>
</comment>